<evidence type="ECO:0000256" key="5">
    <source>
        <dbReference type="SAM" id="MobiDB-lite"/>
    </source>
</evidence>
<protein>
    <submittedName>
        <fullName evidence="6">FAD/NAD(P)-binding domain-containing protein</fullName>
    </submittedName>
</protein>
<dbReference type="Proteomes" id="UP000076532">
    <property type="component" value="Unassembled WGS sequence"/>
</dbReference>
<keyword evidence="3" id="KW-0503">Monooxygenase</keyword>
<comment type="catalytic activity">
    <reaction evidence="4">
        <text>melleolide F + FADH2 + chloride + O2 = 6'-chloromelleolide F + FAD + 2 H2O + H(+)</text>
        <dbReference type="Rhea" id="RHEA:67160"/>
        <dbReference type="ChEBI" id="CHEBI:15377"/>
        <dbReference type="ChEBI" id="CHEBI:15378"/>
        <dbReference type="ChEBI" id="CHEBI:15379"/>
        <dbReference type="ChEBI" id="CHEBI:17996"/>
        <dbReference type="ChEBI" id="CHEBI:57692"/>
        <dbReference type="ChEBI" id="CHEBI:58307"/>
        <dbReference type="ChEBI" id="CHEBI:167712"/>
        <dbReference type="ChEBI" id="CHEBI:167713"/>
    </reaction>
    <physiologicalReaction direction="left-to-right" evidence="4">
        <dbReference type="Rhea" id="RHEA:67161"/>
    </physiologicalReaction>
</comment>
<dbReference type="EMBL" id="KV417484">
    <property type="protein sequence ID" value="KZP32891.1"/>
    <property type="molecule type" value="Genomic_DNA"/>
</dbReference>
<dbReference type="AlphaFoldDB" id="A0A166VMX0"/>
<keyword evidence="2" id="KW-0560">Oxidoreductase</keyword>
<reference evidence="6 7" key="1">
    <citation type="journal article" date="2016" name="Mol. Biol. Evol.">
        <title>Comparative Genomics of Early-Diverging Mushroom-Forming Fungi Provides Insights into the Origins of Lignocellulose Decay Capabilities.</title>
        <authorList>
            <person name="Nagy L.G."/>
            <person name="Riley R."/>
            <person name="Tritt A."/>
            <person name="Adam C."/>
            <person name="Daum C."/>
            <person name="Floudas D."/>
            <person name="Sun H."/>
            <person name="Yadav J.S."/>
            <person name="Pangilinan J."/>
            <person name="Larsson K.H."/>
            <person name="Matsuura K."/>
            <person name="Barry K."/>
            <person name="Labutti K."/>
            <person name="Kuo R."/>
            <person name="Ohm R.A."/>
            <person name="Bhattacharya S.S."/>
            <person name="Shirouzu T."/>
            <person name="Yoshinaga Y."/>
            <person name="Martin F.M."/>
            <person name="Grigoriev I.V."/>
            <person name="Hibbett D.S."/>
        </authorList>
    </citation>
    <scope>NUCLEOTIDE SEQUENCE [LARGE SCALE GENOMIC DNA]</scope>
    <source>
        <strain evidence="6 7">CBS 109695</strain>
    </source>
</reference>
<evidence type="ECO:0000256" key="1">
    <source>
        <dbReference type="ARBA" id="ARBA00005706"/>
    </source>
</evidence>
<feature type="compositionally biased region" description="Low complexity" evidence="5">
    <location>
        <begin position="453"/>
        <end position="463"/>
    </location>
</feature>
<dbReference type="GO" id="GO:0044550">
    <property type="term" value="P:secondary metabolite biosynthetic process"/>
    <property type="evidence" value="ECO:0007669"/>
    <property type="project" value="UniProtKB-ARBA"/>
</dbReference>
<evidence type="ECO:0000313" key="6">
    <source>
        <dbReference type="EMBL" id="KZP32891.1"/>
    </source>
</evidence>
<dbReference type="STRING" id="436010.A0A166VMX0"/>
<dbReference type="InterPro" id="IPR050816">
    <property type="entry name" value="Flavin-dep_Halogenase_NPB"/>
</dbReference>
<dbReference type="GO" id="GO:0004497">
    <property type="term" value="F:monooxygenase activity"/>
    <property type="evidence" value="ECO:0007669"/>
    <property type="project" value="UniProtKB-KW"/>
</dbReference>
<evidence type="ECO:0000256" key="4">
    <source>
        <dbReference type="ARBA" id="ARBA00049364"/>
    </source>
</evidence>
<feature type="region of interest" description="Disordered" evidence="5">
    <location>
        <begin position="439"/>
        <end position="463"/>
    </location>
</feature>
<dbReference type="InterPro" id="IPR036188">
    <property type="entry name" value="FAD/NAD-bd_sf"/>
</dbReference>
<organism evidence="6 7">
    <name type="scientific">Athelia psychrophila</name>
    <dbReference type="NCBI Taxonomy" id="1759441"/>
    <lineage>
        <taxon>Eukaryota</taxon>
        <taxon>Fungi</taxon>
        <taxon>Dikarya</taxon>
        <taxon>Basidiomycota</taxon>
        <taxon>Agaricomycotina</taxon>
        <taxon>Agaricomycetes</taxon>
        <taxon>Agaricomycetidae</taxon>
        <taxon>Atheliales</taxon>
        <taxon>Atheliaceae</taxon>
        <taxon>Athelia</taxon>
    </lineage>
</organism>
<dbReference type="PANTHER" id="PTHR43747:SF5">
    <property type="entry name" value="FAD-BINDING DOMAIN-CONTAINING PROTEIN"/>
    <property type="match status" value="1"/>
</dbReference>
<evidence type="ECO:0000313" key="7">
    <source>
        <dbReference type="Proteomes" id="UP000076532"/>
    </source>
</evidence>
<sequence>MYPPTPPSNSKVLVIGGGPAGSYAAATLAREGIEVTVFEAAEFPRHHVGESTIPSLRTYLQFIGAEDKIEGHGFYKEPGAAMKFTQNKKEGYTDFLTSGPENYAWNVVRSELDELLLNHARDCGAQVFERTTVDTIAYSEDTGKPISATWTHTPSDESTDAITGTTFFDFVVDATGSAGLISTKFLKNRRFNASLKKMAMWGYWTGTGRYGIGTDRENAPWYEALSDNSGWAWFIPLHNGQTSVGLIMNQESFAREAETGQSLVARYQTHLHLAPNLVKLIGDGTLVVKPGEPIVRSAEDFSYQADRYAGDGYRIAGDAGAFIDPFFSSGVHLAFTSALSAAATIAASIRGDCSESEAADWHTARFTTNYTRYEHIVLSAYLQLGEQPSSIVSDSERQEFDKGFSFLVVQGATESGNNVSEDDVQHSLEFVTNIIRGPPVLEKNGEERPASPTPAASVPSVPQAAEDFSTNNVELEAVNGFSMKFAKGKLGLQKV</sequence>
<evidence type="ECO:0000256" key="2">
    <source>
        <dbReference type="ARBA" id="ARBA00023002"/>
    </source>
</evidence>
<gene>
    <name evidence="6" type="ORF">FIBSPDRAFT_774089</name>
</gene>
<dbReference type="Pfam" id="PF04820">
    <property type="entry name" value="Trp_halogenase"/>
    <property type="match status" value="2"/>
</dbReference>
<comment type="similarity">
    <text evidence="1">Belongs to the flavin-dependent halogenase family.</text>
</comment>
<dbReference type="OrthoDB" id="3340390at2759"/>
<evidence type="ECO:0000256" key="3">
    <source>
        <dbReference type="ARBA" id="ARBA00023033"/>
    </source>
</evidence>
<dbReference type="SUPFAM" id="SSF51905">
    <property type="entry name" value="FAD/NAD(P)-binding domain"/>
    <property type="match status" value="1"/>
</dbReference>
<dbReference type="GO" id="GO:0140907">
    <property type="term" value="F:flavin-dependent halogenase activity"/>
    <property type="evidence" value="ECO:0007669"/>
    <property type="project" value="UniProtKB-ARBA"/>
</dbReference>
<dbReference type="PANTHER" id="PTHR43747">
    <property type="entry name" value="FAD-BINDING PROTEIN"/>
    <property type="match status" value="1"/>
</dbReference>
<keyword evidence="7" id="KW-1185">Reference proteome</keyword>
<proteinExistence type="inferred from homology"/>
<dbReference type="PRINTS" id="PR00469">
    <property type="entry name" value="PNDRDTASEII"/>
</dbReference>
<dbReference type="InterPro" id="IPR006905">
    <property type="entry name" value="Flavin_halogenase"/>
</dbReference>
<name>A0A166VMX0_9AGAM</name>
<dbReference type="Gene3D" id="3.50.50.60">
    <property type="entry name" value="FAD/NAD(P)-binding domain"/>
    <property type="match status" value="1"/>
</dbReference>
<accession>A0A166VMX0</accession>